<evidence type="ECO:0000256" key="2">
    <source>
        <dbReference type="ARBA" id="ARBA00022448"/>
    </source>
</evidence>
<protein>
    <submittedName>
        <fullName evidence="6">Lactate-binding periplasmic protein TTHA0766</fullName>
    </submittedName>
</protein>
<dbReference type="Gene3D" id="3.40.190.170">
    <property type="entry name" value="Bacterial extracellular solute-binding protein, family 7"/>
    <property type="match status" value="1"/>
</dbReference>
<dbReference type="PROSITE" id="PS51257">
    <property type="entry name" value="PROKAR_LIPOPROTEIN"/>
    <property type="match status" value="1"/>
</dbReference>
<feature type="chain" id="PRO_5041378200" evidence="5">
    <location>
        <begin position="26"/>
        <end position="494"/>
    </location>
</feature>
<keyword evidence="3 5" id="KW-0732">Signal</keyword>
<organism evidence="6 7">
    <name type="scientific">Geodia barretti</name>
    <name type="common">Barrett's horny sponge</name>
    <dbReference type="NCBI Taxonomy" id="519541"/>
    <lineage>
        <taxon>Eukaryota</taxon>
        <taxon>Metazoa</taxon>
        <taxon>Porifera</taxon>
        <taxon>Demospongiae</taxon>
        <taxon>Heteroscleromorpha</taxon>
        <taxon>Tetractinellida</taxon>
        <taxon>Astrophorina</taxon>
        <taxon>Geodiidae</taxon>
        <taxon>Geodia</taxon>
    </lineage>
</organism>
<dbReference type="EMBL" id="CASHTH010000077">
    <property type="protein sequence ID" value="CAI7990641.1"/>
    <property type="molecule type" value="Genomic_DNA"/>
</dbReference>
<dbReference type="InterPro" id="IPR018389">
    <property type="entry name" value="DctP_fam"/>
</dbReference>
<evidence type="ECO:0000256" key="4">
    <source>
        <dbReference type="SAM" id="MobiDB-lite"/>
    </source>
</evidence>
<accession>A0AA35VYG9</accession>
<comment type="caution">
    <text evidence="6">The sequence shown here is derived from an EMBL/GenBank/DDBJ whole genome shotgun (WGS) entry which is preliminary data.</text>
</comment>
<feature type="region of interest" description="Disordered" evidence="4">
    <location>
        <begin position="28"/>
        <end position="96"/>
    </location>
</feature>
<dbReference type="GO" id="GO:0055085">
    <property type="term" value="P:transmembrane transport"/>
    <property type="evidence" value="ECO:0007669"/>
    <property type="project" value="InterPro"/>
</dbReference>
<evidence type="ECO:0000313" key="7">
    <source>
        <dbReference type="Proteomes" id="UP001174909"/>
    </source>
</evidence>
<evidence type="ECO:0000256" key="5">
    <source>
        <dbReference type="SAM" id="SignalP"/>
    </source>
</evidence>
<dbReference type="Pfam" id="PF03480">
    <property type="entry name" value="DctP"/>
    <property type="match status" value="1"/>
</dbReference>
<feature type="compositionally biased region" description="Acidic residues" evidence="4">
    <location>
        <begin position="53"/>
        <end position="89"/>
    </location>
</feature>
<gene>
    <name evidence="6" type="ORF">GBAR_LOCUS513</name>
</gene>
<keyword evidence="2" id="KW-0813">Transport</keyword>
<name>A0AA35VYG9_GEOBA</name>
<keyword evidence="7" id="KW-1185">Reference proteome</keyword>
<sequence>MRRPLFLVIAFILLFGLLVACGGAAEQTEEETSETTSETSQATTATEAAPEPEAQEQETPEAEAMMEEEQETPEADATMEEEGEEEQEESTATPAPAVDPALVEYAAQHANGPGAIYVGDINQLVGPAPSTSQGDFDGNVTLESLQRHLWIYDSDIYQELLEKANLTNPTPLEVSGESITIQHACINRALLPCQLLETYFTLNLRDRTDGQVEFIASSFPELGLAGPDTLSLVSQRTLDSANIYGGYVGGELPPIEIQNLWGIYSSREQEFQATQAIIKDIEELVLEDTGGVIMNHNWFAGNDQFFFCREKVDSIDGFAGKKTRSHSAALSDWIEGMGADAQFVAFAEVYTAIERGILDCGVTGGDAGYGQRWYEVTDYIIGPLVSFPSTNNVINGDLWNEIPENLQDIILEEAAKSELEALRLSAIQNEMGLLKNTSDDPRGAGLDAMEFVPFSDEMNFRSLNTAVMEHVVPAWVNRVGDASHPIIADTFNNK</sequence>
<feature type="compositionally biased region" description="Low complexity" evidence="4">
    <location>
        <begin position="34"/>
        <end position="52"/>
    </location>
</feature>
<evidence type="ECO:0000313" key="6">
    <source>
        <dbReference type="EMBL" id="CAI7990641.1"/>
    </source>
</evidence>
<evidence type="ECO:0000256" key="1">
    <source>
        <dbReference type="ARBA" id="ARBA00009023"/>
    </source>
</evidence>
<dbReference type="AlphaFoldDB" id="A0AA35VYG9"/>
<evidence type="ECO:0000256" key="3">
    <source>
        <dbReference type="ARBA" id="ARBA00022729"/>
    </source>
</evidence>
<dbReference type="PANTHER" id="PTHR33376:SF7">
    <property type="entry name" value="C4-DICARBOXYLATE-BINDING PROTEIN DCTB"/>
    <property type="match status" value="1"/>
</dbReference>
<reference evidence="6" key="1">
    <citation type="submission" date="2023-03" db="EMBL/GenBank/DDBJ databases">
        <authorList>
            <person name="Steffen K."/>
            <person name="Cardenas P."/>
        </authorList>
    </citation>
    <scope>NUCLEOTIDE SEQUENCE</scope>
</reference>
<feature type="signal peptide" evidence="5">
    <location>
        <begin position="1"/>
        <end position="25"/>
    </location>
</feature>
<feature type="non-terminal residue" evidence="6">
    <location>
        <position position="494"/>
    </location>
</feature>
<dbReference type="PANTHER" id="PTHR33376">
    <property type="match status" value="1"/>
</dbReference>
<dbReference type="InterPro" id="IPR038404">
    <property type="entry name" value="TRAP_DctP_sf"/>
</dbReference>
<proteinExistence type="inferred from homology"/>
<comment type="similarity">
    <text evidence="1">Belongs to the bacterial solute-binding protein 7 family.</text>
</comment>
<dbReference type="Proteomes" id="UP001174909">
    <property type="component" value="Unassembled WGS sequence"/>
</dbReference>